<gene>
    <name evidence="1" type="ORF">DM558_06420</name>
</gene>
<dbReference type="Proteomes" id="UP000273143">
    <property type="component" value="Chromosome"/>
</dbReference>
<dbReference type="EMBL" id="CP029822">
    <property type="protein sequence ID" value="AZS50432.1"/>
    <property type="molecule type" value="Genomic_DNA"/>
</dbReference>
<dbReference type="RefSeq" id="WP_127162778.1">
    <property type="nucleotide sequence ID" value="NZ_CP029822.1"/>
</dbReference>
<name>A0A3S9XDD5_9GAMM</name>
<dbReference type="KEGG" id="emo:DM558_06420"/>
<organism evidence="1 2">
    <name type="scientific">Entomomonas moraniae</name>
    <dbReference type="NCBI Taxonomy" id="2213226"/>
    <lineage>
        <taxon>Bacteria</taxon>
        <taxon>Pseudomonadati</taxon>
        <taxon>Pseudomonadota</taxon>
        <taxon>Gammaproteobacteria</taxon>
        <taxon>Pseudomonadales</taxon>
        <taxon>Pseudomonadaceae</taxon>
        <taxon>Entomomonas</taxon>
    </lineage>
</organism>
<reference evidence="2" key="1">
    <citation type="submission" date="2018-06" db="EMBL/GenBank/DDBJ databases">
        <title>Complete genome of Pseudomonas insecticola strain QZS01.</title>
        <authorList>
            <person name="Wang J."/>
            <person name="Su Q."/>
        </authorList>
    </citation>
    <scope>NUCLEOTIDE SEQUENCE [LARGE SCALE GENOMIC DNA]</scope>
    <source>
        <strain evidence="2">QZS01</strain>
    </source>
</reference>
<accession>A0A3S9XDD5</accession>
<evidence type="ECO:0000313" key="2">
    <source>
        <dbReference type="Proteomes" id="UP000273143"/>
    </source>
</evidence>
<sequence>MSQNNQAKIHFKKAFNSPYLSSADIEEPIEVTVSQAVIEGDKTKRSKDLFNTIYFVEKEIRQGEALKPMILNVTNCKTMKKITGSGYINDWEGARIRIYVDPNVRNRGEMVEGLRIMKPFASNKPAITPQNEKMWTRAKEAYVRDGNLDKVLERATLSQEHINQLINECNNDMAQHPTE</sequence>
<evidence type="ECO:0000313" key="1">
    <source>
        <dbReference type="EMBL" id="AZS50432.1"/>
    </source>
</evidence>
<protein>
    <submittedName>
        <fullName evidence="1">Uncharacterized protein</fullName>
    </submittedName>
</protein>
<dbReference type="AlphaFoldDB" id="A0A3S9XDD5"/>
<proteinExistence type="predicted"/>
<keyword evidence="2" id="KW-1185">Reference proteome</keyword>